<dbReference type="SUPFAM" id="SSF46785">
    <property type="entry name" value="Winged helix' DNA-binding domain"/>
    <property type="match status" value="1"/>
</dbReference>
<gene>
    <name evidence="6" type="ORF">CVM52_10695</name>
</gene>
<dbReference type="Pfam" id="PF01614">
    <property type="entry name" value="IclR_C"/>
    <property type="match status" value="1"/>
</dbReference>
<dbReference type="InterPro" id="IPR036390">
    <property type="entry name" value="WH_DNA-bd_sf"/>
</dbReference>
<keyword evidence="2" id="KW-0238">DNA-binding</keyword>
<dbReference type="Gene3D" id="1.10.10.10">
    <property type="entry name" value="Winged helix-like DNA-binding domain superfamily/Winged helix DNA-binding domain"/>
    <property type="match status" value="1"/>
</dbReference>
<evidence type="ECO:0000256" key="1">
    <source>
        <dbReference type="ARBA" id="ARBA00023015"/>
    </source>
</evidence>
<dbReference type="Proteomes" id="UP000231553">
    <property type="component" value="Unassembled WGS sequence"/>
</dbReference>
<dbReference type="PROSITE" id="PS51078">
    <property type="entry name" value="ICLR_ED"/>
    <property type="match status" value="1"/>
</dbReference>
<evidence type="ECO:0000256" key="3">
    <source>
        <dbReference type="ARBA" id="ARBA00023163"/>
    </source>
</evidence>
<evidence type="ECO:0000259" key="5">
    <source>
        <dbReference type="PROSITE" id="PS51078"/>
    </source>
</evidence>
<keyword evidence="7" id="KW-1185">Reference proteome</keyword>
<dbReference type="InterPro" id="IPR036388">
    <property type="entry name" value="WH-like_DNA-bd_sf"/>
</dbReference>
<dbReference type="SMART" id="SM00346">
    <property type="entry name" value="HTH_ICLR"/>
    <property type="match status" value="1"/>
</dbReference>
<evidence type="ECO:0000313" key="6">
    <source>
        <dbReference type="EMBL" id="PJE36708.1"/>
    </source>
</evidence>
<evidence type="ECO:0000256" key="2">
    <source>
        <dbReference type="ARBA" id="ARBA00023125"/>
    </source>
</evidence>
<dbReference type="GO" id="GO:0045892">
    <property type="term" value="P:negative regulation of DNA-templated transcription"/>
    <property type="evidence" value="ECO:0007669"/>
    <property type="project" value="TreeGrafter"/>
</dbReference>
<comment type="caution">
    <text evidence="6">The sequence shown here is derived from an EMBL/GenBank/DDBJ whole genome shotgun (WGS) entry which is preliminary data.</text>
</comment>
<dbReference type="PANTHER" id="PTHR30136">
    <property type="entry name" value="HELIX-TURN-HELIX TRANSCRIPTIONAL REGULATOR, ICLR FAMILY"/>
    <property type="match status" value="1"/>
</dbReference>
<dbReference type="SUPFAM" id="SSF55781">
    <property type="entry name" value="GAF domain-like"/>
    <property type="match status" value="1"/>
</dbReference>
<evidence type="ECO:0000313" key="7">
    <source>
        <dbReference type="Proteomes" id="UP000231553"/>
    </source>
</evidence>
<dbReference type="RefSeq" id="WP_100162502.1">
    <property type="nucleotide sequence ID" value="NZ_PGTB01000033.1"/>
</dbReference>
<keyword evidence="3" id="KW-0804">Transcription</keyword>
<dbReference type="Gene3D" id="3.30.450.40">
    <property type="match status" value="1"/>
</dbReference>
<proteinExistence type="predicted"/>
<sequence length="271" mass="29429">MAKSGPTKRDVAVPHPRVDREGLDERLYLQSLGRALDALDTFGSAHRAKSLNEIASDLGVTKSAAQRTVYTLLAHGYLEKASGTGYRLGRQVLCNSFNFLRMDPLVQRAAPVLTQLRQASNERVDLTLFEETTVIYALRYQSKRESLHTALLGRRLPSFLSAGGRVCLANLSDEVVDDILANSELIASTPRTITSVPEIWSKITAAREDTYAFAQEEAVMGEVEVAAAILDQSGKPVGAVHISGLLSDSDESSFRAQFAPLVLEASRVLGA</sequence>
<dbReference type="GO" id="GO:0003700">
    <property type="term" value="F:DNA-binding transcription factor activity"/>
    <property type="evidence" value="ECO:0007669"/>
    <property type="project" value="TreeGrafter"/>
</dbReference>
<dbReference type="EMBL" id="PGTB01000033">
    <property type="protein sequence ID" value="PJE36708.1"/>
    <property type="molecule type" value="Genomic_DNA"/>
</dbReference>
<dbReference type="OrthoDB" id="9807558at2"/>
<reference evidence="6 7" key="1">
    <citation type="journal article" date="2018" name="Int. J. Syst. Evol. Microbiol.">
        <title>Pseudooceanicola lipolyticus sp. nov., a marine alphaproteobacterium, reclassification of Oceanicola flagellatus as Pseudooceanicola flagellatus comb. nov. and emended description of the genus Pseudooceanicola.</title>
        <authorList>
            <person name="Huang M.-M."/>
            <person name="Guo L.-L."/>
            <person name="Wu Y.-H."/>
            <person name="Lai Q.-L."/>
            <person name="Shao Z.-Z."/>
            <person name="Wang C.-S."/>
            <person name="Wu M."/>
            <person name="Xu X.-W."/>
        </authorList>
    </citation>
    <scope>NUCLEOTIDE SEQUENCE [LARGE SCALE GENOMIC DNA]</scope>
    <source>
        <strain evidence="6 7">157</strain>
    </source>
</reference>
<accession>A0A2M8J1S8</accession>
<dbReference type="InterPro" id="IPR005471">
    <property type="entry name" value="Tscrpt_reg_IclR_N"/>
</dbReference>
<feature type="domain" description="IclR-ED" evidence="5">
    <location>
        <begin position="91"/>
        <end position="271"/>
    </location>
</feature>
<protein>
    <submittedName>
        <fullName evidence="6">IclR family transcriptional regulator</fullName>
    </submittedName>
</protein>
<feature type="domain" description="HTH iclR-type" evidence="4">
    <location>
        <begin position="29"/>
        <end position="90"/>
    </location>
</feature>
<dbReference type="AlphaFoldDB" id="A0A2M8J1S8"/>
<dbReference type="GO" id="GO:0003677">
    <property type="term" value="F:DNA binding"/>
    <property type="evidence" value="ECO:0007669"/>
    <property type="project" value="UniProtKB-KW"/>
</dbReference>
<evidence type="ECO:0000259" key="4">
    <source>
        <dbReference type="PROSITE" id="PS51077"/>
    </source>
</evidence>
<dbReference type="Pfam" id="PF09339">
    <property type="entry name" value="HTH_IclR"/>
    <property type="match status" value="1"/>
</dbReference>
<dbReference type="InterPro" id="IPR050707">
    <property type="entry name" value="HTH_MetabolicPath_Reg"/>
</dbReference>
<dbReference type="InterPro" id="IPR029016">
    <property type="entry name" value="GAF-like_dom_sf"/>
</dbReference>
<name>A0A2M8J1S8_9RHOB</name>
<organism evidence="6 7">
    <name type="scientific">Pseudooceanicola lipolyticus</name>
    <dbReference type="NCBI Taxonomy" id="2029104"/>
    <lineage>
        <taxon>Bacteria</taxon>
        <taxon>Pseudomonadati</taxon>
        <taxon>Pseudomonadota</taxon>
        <taxon>Alphaproteobacteria</taxon>
        <taxon>Rhodobacterales</taxon>
        <taxon>Paracoccaceae</taxon>
        <taxon>Pseudooceanicola</taxon>
    </lineage>
</organism>
<dbReference type="InterPro" id="IPR014757">
    <property type="entry name" value="Tscrpt_reg_IclR_C"/>
</dbReference>
<dbReference type="PANTHER" id="PTHR30136:SF24">
    <property type="entry name" value="HTH-TYPE TRANSCRIPTIONAL REPRESSOR ALLR"/>
    <property type="match status" value="1"/>
</dbReference>
<keyword evidence="1" id="KW-0805">Transcription regulation</keyword>
<dbReference type="PROSITE" id="PS51077">
    <property type="entry name" value="HTH_ICLR"/>
    <property type="match status" value="1"/>
</dbReference>